<gene>
    <name evidence="2" type="ORF">HGA15_28950</name>
</gene>
<dbReference type="PROSITE" id="PS51257">
    <property type="entry name" value="PROKAR_LIPOPROTEIN"/>
    <property type="match status" value="1"/>
</dbReference>
<dbReference type="AlphaFoldDB" id="A0A846YRA8"/>
<accession>A0A846YRA8</accession>
<keyword evidence="1" id="KW-1133">Transmembrane helix</keyword>
<comment type="caution">
    <text evidence="2">The sequence shown here is derived from an EMBL/GenBank/DDBJ whole genome shotgun (WGS) entry which is preliminary data.</text>
</comment>
<dbReference type="Pfam" id="PF19684">
    <property type="entry name" value="DUF6186"/>
    <property type="match status" value="1"/>
</dbReference>
<name>A0A846YRA8_9NOCA</name>
<keyword evidence="1" id="KW-0812">Transmembrane</keyword>
<dbReference type="RefSeq" id="WP_062972719.1">
    <property type="nucleotide sequence ID" value="NZ_JAAXOT010000020.1"/>
</dbReference>
<organism evidence="2 3">
    <name type="scientific">Nocardia flavorosea</name>
    <dbReference type="NCBI Taxonomy" id="53429"/>
    <lineage>
        <taxon>Bacteria</taxon>
        <taxon>Bacillati</taxon>
        <taxon>Actinomycetota</taxon>
        <taxon>Actinomycetes</taxon>
        <taxon>Mycobacteriales</taxon>
        <taxon>Nocardiaceae</taxon>
        <taxon>Nocardia</taxon>
    </lineage>
</organism>
<sequence length="65" mass="7369">MTDRALVLLGFAALAVACVLAELTARRTQRCTAFGETLRSLLRSRVLRILTILVWAWLGWHFLAR</sequence>
<keyword evidence="3" id="KW-1185">Reference proteome</keyword>
<evidence type="ECO:0000313" key="3">
    <source>
        <dbReference type="Proteomes" id="UP000570678"/>
    </source>
</evidence>
<keyword evidence="1" id="KW-0472">Membrane</keyword>
<dbReference type="InterPro" id="IPR046177">
    <property type="entry name" value="DUF6186"/>
</dbReference>
<evidence type="ECO:0000256" key="1">
    <source>
        <dbReference type="SAM" id="Phobius"/>
    </source>
</evidence>
<evidence type="ECO:0000313" key="2">
    <source>
        <dbReference type="EMBL" id="NKY60100.1"/>
    </source>
</evidence>
<reference evidence="2 3" key="1">
    <citation type="submission" date="2020-04" db="EMBL/GenBank/DDBJ databases">
        <title>MicrobeNet Type strains.</title>
        <authorList>
            <person name="Nicholson A.C."/>
        </authorList>
    </citation>
    <scope>NUCLEOTIDE SEQUENCE [LARGE SCALE GENOMIC DNA]</scope>
    <source>
        <strain evidence="2 3">JCM 3332</strain>
    </source>
</reference>
<proteinExistence type="predicted"/>
<dbReference type="Proteomes" id="UP000570678">
    <property type="component" value="Unassembled WGS sequence"/>
</dbReference>
<feature type="transmembrane region" description="Helical" evidence="1">
    <location>
        <begin position="45"/>
        <end position="63"/>
    </location>
</feature>
<dbReference type="EMBL" id="JAAXOT010000020">
    <property type="protein sequence ID" value="NKY60100.1"/>
    <property type="molecule type" value="Genomic_DNA"/>
</dbReference>
<protein>
    <submittedName>
        <fullName evidence="2">Uncharacterized protein</fullName>
    </submittedName>
</protein>